<evidence type="ECO:0000313" key="2">
    <source>
        <dbReference type="EMBL" id="MBD2844885.1"/>
    </source>
</evidence>
<protein>
    <recommendedName>
        <fullName evidence="4">Lipoprotein</fullName>
    </recommendedName>
</protein>
<accession>A0A927BSI7</accession>
<proteinExistence type="predicted"/>
<evidence type="ECO:0000256" key="1">
    <source>
        <dbReference type="SAM" id="MobiDB-lite"/>
    </source>
</evidence>
<keyword evidence="3" id="KW-1185">Reference proteome</keyword>
<sequence length="323" mass="33881">MGKGNGRWREGLLGIAMALLLLLVLAACGGGNEEANNAGTDANTAAQAPAAGTEQTGEEPAGETGGAEANQGADDEAAGPAAEGGSEISSSDKELFVKIVGDAAELTSYKVNMTSEQDMEIGGTPQSSTSQIEMTAVLQPSFTFHQMTTMDAGMGEQTVESYMLEDGLYMKDPTQGKWMKYPTNMSEQLMNAAGGGGGMNPTEVLEQMSNYADELSIEEEGDTYVIVLSAKDTDLSQMLGGGEAAGGSMNIQDLQYELVVDKKTHYPLQMDITMAMTMGEGENQTKTTSKTSAVYSEHNAITGLDVPAEVREAETMTMPGTGQ</sequence>
<feature type="compositionally biased region" description="Low complexity" evidence="1">
    <location>
        <begin position="78"/>
        <end position="89"/>
    </location>
</feature>
<evidence type="ECO:0000313" key="3">
    <source>
        <dbReference type="Proteomes" id="UP000621560"/>
    </source>
</evidence>
<evidence type="ECO:0008006" key="4">
    <source>
        <dbReference type="Google" id="ProtNLM"/>
    </source>
</evidence>
<dbReference type="PROSITE" id="PS51257">
    <property type="entry name" value="PROKAR_LIPOPROTEIN"/>
    <property type="match status" value="1"/>
</dbReference>
<dbReference type="AlphaFoldDB" id="A0A927BSI7"/>
<dbReference type="Proteomes" id="UP000621560">
    <property type="component" value="Unassembled WGS sequence"/>
</dbReference>
<name>A0A927BSI7_9BACL</name>
<dbReference type="InterPro" id="IPR046720">
    <property type="entry name" value="DUF6612"/>
</dbReference>
<comment type="caution">
    <text evidence="2">The sequence shown here is derived from an EMBL/GenBank/DDBJ whole genome shotgun (WGS) entry which is preliminary data.</text>
</comment>
<feature type="compositionally biased region" description="Low complexity" evidence="1">
    <location>
        <begin position="38"/>
        <end position="55"/>
    </location>
</feature>
<reference evidence="2" key="1">
    <citation type="submission" date="2020-09" db="EMBL/GenBank/DDBJ databases">
        <title>A novel bacterium of genus Paenibacillus, isolated from South China Sea.</title>
        <authorList>
            <person name="Huang H."/>
            <person name="Mo K."/>
            <person name="Hu Y."/>
        </authorList>
    </citation>
    <scope>NUCLEOTIDE SEQUENCE</scope>
    <source>
        <strain evidence="2">IB182496</strain>
    </source>
</reference>
<feature type="region of interest" description="Disordered" evidence="1">
    <location>
        <begin position="38"/>
        <end position="89"/>
    </location>
</feature>
<organism evidence="2 3">
    <name type="scientific">Paenibacillus sabuli</name>
    <dbReference type="NCBI Taxonomy" id="2772509"/>
    <lineage>
        <taxon>Bacteria</taxon>
        <taxon>Bacillati</taxon>
        <taxon>Bacillota</taxon>
        <taxon>Bacilli</taxon>
        <taxon>Bacillales</taxon>
        <taxon>Paenibacillaceae</taxon>
        <taxon>Paenibacillus</taxon>
    </lineage>
</organism>
<gene>
    <name evidence="2" type="ORF">IDH44_06745</name>
</gene>
<dbReference type="EMBL" id="JACXIZ010000012">
    <property type="protein sequence ID" value="MBD2844885.1"/>
    <property type="molecule type" value="Genomic_DNA"/>
</dbReference>
<dbReference type="RefSeq" id="WP_190915952.1">
    <property type="nucleotide sequence ID" value="NZ_JACXIZ010000012.1"/>
</dbReference>
<dbReference type="Pfam" id="PF20316">
    <property type="entry name" value="DUF6612"/>
    <property type="match status" value="1"/>
</dbReference>